<reference evidence="7" key="1">
    <citation type="submission" date="2013-08" db="EMBL/GenBank/DDBJ databases">
        <authorList>
            <person name="Mendez C."/>
            <person name="Richter M."/>
            <person name="Ferrer M."/>
            <person name="Sanchez J."/>
        </authorList>
    </citation>
    <scope>NUCLEOTIDE SEQUENCE</scope>
</reference>
<dbReference type="InterPro" id="IPR002300">
    <property type="entry name" value="aa-tRNA-synth_Ia"/>
</dbReference>
<keyword evidence="3" id="KW-0067">ATP-binding</keyword>
<dbReference type="SUPFAM" id="SSF50677">
    <property type="entry name" value="ValRS/IleRS/LeuRS editing domain"/>
    <property type="match status" value="1"/>
</dbReference>
<dbReference type="GO" id="GO:0004822">
    <property type="term" value="F:isoleucine-tRNA ligase activity"/>
    <property type="evidence" value="ECO:0007669"/>
    <property type="project" value="InterPro"/>
</dbReference>
<reference evidence="7" key="2">
    <citation type="journal article" date="2014" name="ISME J.">
        <title>Microbial stratification in low pH oxic and suboxic macroscopic growths along an acid mine drainage.</title>
        <authorList>
            <person name="Mendez-Garcia C."/>
            <person name="Mesa V."/>
            <person name="Sprenger R.R."/>
            <person name="Richter M."/>
            <person name="Diez M.S."/>
            <person name="Solano J."/>
            <person name="Bargiela R."/>
            <person name="Golyshina O.V."/>
            <person name="Manteca A."/>
            <person name="Ramos J.L."/>
            <person name="Gallego J.R."/>
            <person name="Llorente I."/>
            <person name="Martins Dos Santos V.A."/>
            <person name="Jensen O.N."/>
            <person name="Pelaez A.I."/>
            <person name="Sanchez J."/>
            <person name="Ferrer M."/>
        </authorList>
    </citation>
    <scope>NUCLEOTIDE SEQUENCE</scope>
</reference>
<evidence type="ECO:0000256" key="4">
    <source>
        <dbReference type="ARBA" id="ARBA00022917"/>
    </source>
</evidence>
<protein>
    <submittedName>
        <fullName evidence="7">Isoleucyl-tRNA synthetase</fullName>
    </submittedName>
</protein>
<dbReference type="InterPro" id="IPR009008">
    <property type="entry name" value="Val/Leu/Ile-tRNA-synth_edit"/>
</dbReference>
<dbReference type="SUPFAM" id="SSF52374">
    <property type="entry name" value="Nucleotidylyl transferase"/>
    <property type="match status" value="1"/>
</dbReference>
<evidence type="ECO:0000256" key="1">
    <source>
        <dbReference type="ARBA" id="ARBA00022598"/>
    </source>
</evidence>
<gene>
    <name evidence="7" type="ORF">B2A_12951</name>
</gene>
<dbReference type="Gene3D" id="3.90.740.10">
    <property type="entry name" value="Valyl/Leucyl/Isoleucyl-tRNA synthetase, editing domain"/>
    <property type="match status" value="1"/>
</dbReference>
<keyword evidence="2" id="KW-0547">Nucleotide-binding</keyword>
<feature type="domain" description="Aminoacyl-tRNA synthetase class Ia" evidence="6">
    <location>
        <begin position="1"/>
        <end position="47"/>
    </location>
</feature>
<evidence type="ECO:0000256" key="5">
    <source>
        <dbReference type="ARBA" id="ARBA00023146"/>
    </source>
</evidence>
<dbReference type="GO" id="GO:0005524">
    <property type="term" value="F:ATP binding"/>
    <property type="evidence" value="ECO:0007669"/>
    <property type="project" value="UniProtKB-KW"/>
</dbReference>
<organism evidence="7">
    <name type="scientific">mine drainage metagenome</name>
    <dbReference type="NCBI Taxonomy" id="410659"/>
    <lineage>
        <taxon>unclassified sequences</taxon>
        <taxon>metagenomes</taxon>
        <taxon>ecological metagenomes</taxon>
    </lineage>
</organism>
<name>T0ZV74_9ZZZZ</name>
<dbReference type="Pfam" id="PF00133">
    <property type="entry name" value="tRNA-synt_1"/>
    <property type="match status" value="1"/>
</dbReference>
<evidence type="ECO:0000256" key="2">
    <source>
        <dbReference type="ARBA" id="ARBA00022741"/>
    </source>
</evidence>
<dbReference type="InterPro" id="IPR023586">
    <property type="entry name" value="Ile-tRNA-ligase_type2"/>
</dbReference>
<dbReference type="AlphaFoldDB" id="T0ZV74"/>
<feature type="non-terminal residue" evidence="7">
    <location>
        <position position="106"/>
    </location>
</feature>
<dbReference type="PANTHER" id="PTHR42780:SF1">
    <property type="entry name" value="ISOLEUCINE--TRNA LIGASE, CYTOPLASMIC"/>
    <property type="match status" value="1"/>
</dbReference>
<dbReference type="GO" id="GO:0006428">
    <property type="term" value="P:isoleucyl-tRNA aminoacylation"/>
    <property type="evidence" value="ECO:0007669"/>
    <property type="project" value="TreeGrafter"/>
</dbReference>
<accession>T0ZV74</accession>
<dbReference type="PANTHER" id="PTHR42780">
    <property type="entry name" value="SOLEUCYL-TRNA SYNTHETASE"/>
    <property type="match status" value="1"/>
</dbReference>
<proteinExistence type="predicted"/>
<evidence type="ECO:0000259" key="6">
    <source>
        <dbReference type="Pfam" id="PF00133"/>
    </source>
</evidence>
<keyword evidence="4" id="KW-0648">Protein biosynthesis</keyword>
<comment type="caution">
    <text evidence="7">The sequence shown here is derived from an EMBL/GenBank/DDBJ whole genome shotgun (WGS) entry which is preliminary data.</text>
</comment>
<dbReference type="GO" id="GO:0002161">
    <property type="term" value="F:aminoacyl-tRNA deacylase activity"/>
    <property type="evidence" value="ECO:0007669"/>
    <property type="project" value="InterPro"/>
</dbReference>
<sequence>MESEWWALKTMFEKGLLFKDYKILPYCPRCGTSLSSHEVSQGYEEVSDISVYVRFKVSGEKDAHILAWTTTPWTLPSNQFLAVNPKIDYSLVAYKGSNYYVATAMA</sequence>
<evidence type="ECO:0000313" key="7">
    <source>
        <dbReference type="EMBL" id="EQD33830.1"/>
    </source>
</evidence>
<keyword evidence="5 7" id="KW-0030">Aminoacyl-tRNA synthetase</keyword>
<keyword evidence="1" id="KW-0436">Ligase</keyword>
<evidence type="ECO:0000256" key="3">
    <source>
        <dbReference type="ARBA" id="ARBA00022840"/>
    </source>
</evidence>
<dbReference type="EMBL" id="AUZZ01009352">
    <property type="protein sequence ID" value="EQD33830.1"/>
    <property type="molecule type" value="Genomic_DNA"/>
</dbReference>